<gene>
    <name evidence="4" type="ORF">Sango_1858100</name>
</gene>
<dbReference type="PANTHER" id="PTHR21450">
    <property type="entry name" value="PROTEIN ALTERED PHOSPHATE STARVATION RESPONSE 1"/>
    <property type="match status" value="1"/>
</dbReference>
<feature type="domain" description="DUF630" evidence="3">
    <location>
        <begin position="1"/>
        <end position="59"/>
    </location>
</feature>
<name>A0AAE2BQH2_9LAMI</name>
<dbReference type="Pfam" id="PF04782">
    <property type="entry name" value="DUF632"/>
    <property type="match status" value="1"/>
</dbReference>
<comment type="caution">
    <text evidence="4">The sequence shown here is derived from an EMBL/GenBank/DDBJ whole genome shotgun (WGS) entry which is preliminary data.</text>
</comment>
<feature type="compositionally biased region" description="Pro residues" evidence="1">
    <location>
        <begin position="72"/>
        <end position="89"/>
    </location>
</feature>
<evidence type="ECO:0000313" key="5">
    <source>
        <dbReference type="Proteomes" id="UP001289374"/>
    </source>
</evidence>
<reference evidence="4" key="1">
    <citation type="submission" date="2020-06" db="EMBL/GenBank/DDBJ databases">
        <authorList>
            <person name="Li T."/>
            <person name="Hu X."/>
            <person name="Zhang T."/>
            <person name="Song X."/>
            <person name="Zhang H."/>
            <person name="Dai N."/>
            <person name="Sheng W."/>
            <person name="Hou X."/>
            <person name="Wei L."/>
        </authorList>
    </citation>
    <scope>NUCLEOTIDE SEQUENCE</scope>
    <source>
        <strain evidence="4">K16</strain>
        <tissue evidence="4">Leaf</tissue>
    </source>
</reference>
<feature type="compositionally biased region" description="Pro residues" evidence="1">
    <location>
        <begin position="107"/>
        <end position="117"/>
    </location>
</feature>
<feature type="compositionally biased region" description="Low complexity" evidence="1">
    <location>
        <begin position="90"/>
        <end position="106"/>
    </location>
</feature>
<organism evidence="4 5">
    <name type="scientific">Sesamum angolense</name>
    <dbReference type="NCBI Taxonomy" id="2727404"/>
    <lineage>
        <taxon>Eukaryota</taxon>
        <taxon>Viridiplantae</taxon>
        <taxon>Streptophyta</taxon>
        <taxon>Embryophyta</taxon>
        <taxon>Tracheophyta</taxon>
        <taxon>Spermatophyta</taxon>
        <taxon>Magnoliopsida</taxon>
        <taxon>eudicotyledons</taxon>
        <taxon>Gunneridae</taxon>
        <taxon>Pentapetalae</taxon>
        <taxon>asterids</taxon>
        <taxon>lamiids</taxon>
        <taxon>Lamiales</taxon>
        <taxon>Pedaliaceae</taxon>
        <taxon>Sesamum</taxon>
    </lineage>
</organism>
<keyword evidence="5" id="KW-1185">Reference proteome</keyword>
<dbReference type="InterPro" id="IPR006868">
    <property type="entry name" value="DUF630"/>
</dbReference>
<reference evidence="4" key="2">
    <citation type="journal article" date="2024" name="Plant">
        <title>Genomic evolution and insights into agronomic trait innovations of Sesamum species.</title>
        <authorList>
            <person name="Miao H."/>
            <person name="Wang L."/>
            <person name="Qu L."/>
            <person name="Liu H."/>
            <person name="Sun Y."/>
            <person name="Le M."/>
            <person name="Wang Q."/>
            <person name="Wei S."/>
            <person name="Zheng Y."/>
            <person name="Lin W."/>
            <person name="Duan Y."/>
            <person name="Cao H."/>
            <person name="Xiong S."/>
            <person name="Wang X."/>
            <person name="Wei L."/>
            <person name="Li C."/>
            <person name="Ma Q."/>
            <person name="Ju M."/>
            <person name="Zhao R."/>
            <person name="Li G."/>
            <person name="Mu C."/>
            <person name="Tian Q."/>
            <person name="Mei H."/>
            <person name="Zhang T."/>
            <person name="Gao T."/>
            <person name="Zhang H."/>
        </authorList>
    </citation>
    <scope>NUCLEOTIDE SEQUENCE</scope>
    <source>
        <strain evidence="4">K16</strain>
    </source>
</reference>
<protein>
    <submittedName>
        <fullName evidence="4">Protein ALTERED PHOSPHATE STARVATION RESPONSE 1</fullName>
    </submittedName>
</protein>
<dbReference type="Proteomes" id="UP001289374">
    <property type="component" value="Unassembled WGS sequence"/>
</dbReference>
<dbReference type="PANTHER" id="PTHR21450:SF23">
    <property type="entry name" value="PROTEIN ALTERED PHOSPHATE STARVATION RESPONSE 1"/>
    <property type="match status" value="1"/>
</dbReference>
<dbReference type="EMBL" id="JACGWL010000010">
    <property type="protein sequence ID" value="KAK4393873.1"/>
    <property type="molecule type" value="Genomic_DNA"/>
</dbReference>
<evidence type="ECO:0000259" key="3">
    <source>
        <dbReference type="Pfam" id="PF04783"/>
    </source>
</evidence>
<evidence type="ECO:0000259" key="2">
    <source>
        <dbReference type="Pfam" id="PF04782"/>
    </source>
</evidence>
<dbReference type="AlphaFoldDB" id="A0AAE2BQH2"/>
<evidence type="ECO:0000313" key="4">
    <source>
        <dbReference type="EMBL" id="KAK4393873.1"/>
    </source>
</evidence>
<proteinExistence type="predicted"/>
<sequence>MGCWYSRLDREEMVSRCKARKRYMKQFVEARHAFSAAHSMYLRSLRNTGSALLQFATAETDLHRHHHHHLPPLNPSPPPPLPSTPPRPMSPTSWTTTTSTTTSSAIRPPPPPPPPPHASASTWDFWDPFMPAAGRSVDEEEWEEETTTASEVAATPTNTAGAASVAAPPSVVTATATTASSELAVVVSTKSKDLVEIIQELDEYFLKAADAGGPLSLLLEVPICNFNRQTSSAKDYGYGKNLSPVLWTWGSSSAKWNAFGKFCEDPIGNNVGCLAADGKATHCSTVERLYSWEKKLYSEVKAAVLRKLELKNADYIKTEKAKKDVEKLESQMMVALQAIETTSLEIIKLRESELYPQLFQLVKGLVVFSFVSVNTNLLHNFLDPASKIKHLDVDLRKAKNVLDVHEIEEI</sequence>
<dbReference type="InterPro" id="IPR006867">
    <property type="entry name" value="DUF632"/>
</dbReference>
<accession>A0AAE2BQH2</accession>
<evidence type="ECO:0000256" key="1">
    <source>
        <dbReference type="SAM" id="MobiDB-lite"/>
    </source>
</evidence>
<feature type="domain" description="DUF632" evidence="2">
    <location>
        <begin position="194"/>
        <end position="366"/>
    </location>
</feature>
<dbReference type="Pfam" id="PF04783">
    <property type="entry name" value="DUF630"/>
    <property type="match status" value="1"/>
</dbReference>
<feature type="region of interest" description="Disordered" evidence="1">
    <location>
        <begin position="63"/>
        <end position="124"/>
    </location>
</feature>